<keyword evidence="2" id="KW-1185">Reference proteome</keyword>
<dbReference type="OMA" id="WGNTTTI"/>
<dbReference type="Gramene" id="OIS99285">
    <property type="protein sequence ID" value="OIS99285"/>
    <property type="gene ID" value="A4A49_26521"/>
</dbReference>
<reference evidence="1" key="1">
    <citation type="submission" date="2016-11" db="EMBL/GenBank/DDBJ databases">
        <title>The genome of Nicotiana attenuata.</title>
        <authorList>
            <person name="Xu S."/>
            <person name="Brockmoeller T."/>
            <person name="Gaquerel E."/>
            <person name="Navarro A."/>
            <person name="Kuhl H."/>
            <person name="Gase K."/>
            <person name="Ling Z."/>
            <person name="Zhou W."/>
            <person name="Kreitzer C."/>
            <person name="Stanke M."/>
            <person name="Tang H."/>
            <person name="Lyons E."/>
            <person name="Pandey P."/>
            <person name="Pandey S.P."/>
            <person name="Timmermann B."/>
            <person name="Baldwin I.T."/>
        </authorList>
    </citation>
    <scope>NUCLEOTIDE SEQUENCE [LARGE SCALE GENOMIC DNA]</scope>
    <source>
        <strain evidence="1">UT</strain>
    </source>
</reference>
<protein>
    <submittedName>
        <fullName evidence="1">Uncharacterized protein</fullName>
    </submittedName>
</protein>
<dbReference type="Proteomes" id="UP000187609">
    <property type="component" value="Unassembled WGS sequence"/>
</dbReference>
<proteinExistence type="predicted"/>
<comment type="caution">
    <text evidence="1">The sequence shown here is derived from an EMBL/GenBank/DDBJ whole genome shotgun (WGS) entry which is preliminary data.</text>
</comment>
<gene>
    <name evidence="1" type="ORF">A4A49_26521</name>
</gene>
<dbReference type="EMBL" id="MJEQ01037190">
    <property type="protein sequence ID" value="OIS99285.1"/>
    <property type="molecule type" value="Genomic_DNA"/>
</dbReference>
<accession>A0A1J6I2J4</accession>
<sequence length="138" mass="15809">MVNFRNYTSPSSKLIYLVIETEDVIEQIKLLVHTPQAGPYATSWPSLRNSLHVENWTLEHKSTSNPLFEMWSLQAPIHRHVNISRTLPNIGHCIIQGEVRWGNTTTIEGEYRHILGYWEWAEDVLGGSQQTLSIASIL</sequence>
<name>A0A1J6I2J4_NICAT</name>
<evidence type="ECO:0000313" key="1">
    <source>
        <dbReference type="EMBL" id="OIS99285.1"/>
    </source>
</evidence>
<organism evidence="1 2">
    <name type="scientific">Nicotiana attenuata</name>
    <name type="common">Coyote tobacco</name>
    <dbReference type="NCBI Taxonomy" id="49451"/>
    <lineage>
        <taxon>Eukaryota</taxon>
        <taxon>Viridiplantae</taxon>
        <taxon>Streptophyta</taxon>
        <taxon>Embryophyta</taxon>
        <taxon>Tracheophyta</taxon>
        <taxon>Spermatophyta</taxon>
        <taxon>Magnoliopsida</taxon>
        <taxon>eudicotyledons</taxon>
        <taxon>Gunneridae</taxon>
        <taxon>Pentapetalae</taxon>
        <taxon>asterids</taxon>
        <taxon>lamiids</taxon>
        <taxon>Solanales</taxon>
        <taxon>Solanaceae</taxon>
        <taxon>Nicotianoideae</taxon>
        <taxon>Nicotianeae</taxon>
        <taxon>Nicotiana</taxon>
    </lineage>
</organism>
<evidence type="ECO:0000313" key="2">
    <source>
        <dbReference type="Proteomes" id="UP000187609"/>
    </source>
</evidence>
<dbReference type="AlphaFoldDB" id="A0A1J6I2J4"/>